<sequence length="168" mass="18310">MSSSPLPTRLPRSSNTSQADQQPDINNDLAGNTETDNNDDDGESDAHQGDLPMSMTASVILTNLPKDASQALREVEEIDDRKVSVRFQPIGSAPILKQRVFKINASSKFSVVLNFLRKKLGVKDGDGLFLYVNSVFAPGLDEGVGNLFRCFKTDEQLIVSYSTTPAFG</sequence>
<comment type="function">
    <text evidence="11">Ubiquitin-like protein involved in cytoplasm to vacuole transport (Cvt), autophagy vesicles formation, mitophagy, and nucleophagy. Conjugation with ATG5 through a ubiquitin-like conjugating system involving also ATG7 as an E1-like activating enzyme and ATG10 as an E2-like conjugating enzyme, is essential for its function. The ATG12-ATG5 conjugate functions as an E3-like enzyme which is required for lipidation of ATG8 and ATG8 association to the vesicle membranes.</text>
</comment>
<dbReference type="GO" id="GO:0015031">
    <property type="term" value="P:protein transport"/>
    <property type="evidence" value="ECO:0007669"/>
    <property type="project" value="UniProtKB-KW"/>
</dbReference>
<dbReference type="GO" id="GO:0000421">
    <property type="term" value="C:autophagosome membrane"/>
    <property type="evidence" value="ECO:0007669"/>
    <property type="project" value="TreeGrafter"/>
</dbReference>
<evidence type="ECO:0000256" key="11">
    <source>
        <dbReference type="ARBA" id="ARBA00025360"/>
    </source>
</evidence>
<dbReference type="HOGENOM" id="CLU_106795_1_0_1"/>
<comment type="similarity">
    <text evidence="2 12">Belongs to the ATG12 family.</text>
</comment>
<keyword evidence="5 12" id="KW-0813">Transport</keyword>
<dbReference type="GO" id="GO:0034274">
    <property type="term" value="C:Atg12-Atg5-Atg16 complex"/>
    <property type="evidence" value="ECO:0007669"/>
    <property type="project" value="TreeGrafter"/>
</dbReference>
<evidence type="ECO:0000256" key="8">
    <source>
        <dbReference type="ARBA" id="ARBA00022927"/>
    </source>
</evidence>
<dbReference type="FunFam" id="3.10.20.90:FF:000148">
    <property type="entry name" value="Ubiquitin-like protein ATG12"/>
    <property type="match status" value="1"/>
</dbReference>
<evidence type="ECO:0000256" key="1">
    <source>
        <dbReference type="ARBA" id="ARBA00004623"/>
    </source>
</evidence>
<evidence type="ECO:0000256" key="10">
    <source>
        <dbReference type="ARBA" id="ARBA00023136"/>
    </source>
</evidence>
<dbReference type="Proteomes" id="UP000053599">
    <property type="component" value="Unassembled WGS sequence"/>
</dbReference>
<dbReference type="InterPro" id="IPR007242">
    <property type="entry name" value="Atg12"/>
</dbReference>
<keyword evidence="8 12" id="KW-0653">Protein transport</keyword>
<dbReference type="PANTHER" id="PTHR13385:SF0">
    <property type="entry name" value="UBIQUITIN-LIKE PROTEIN ATG12"/>
    <property type="match status" value="1"/>
</dbReference>
<keyword evidence="7 12" id="KW-0833">Ubl conjugation pathway</keyword>
<evidence type="ECO:0000256" key="6">
    <source>
        <dbReference type="ARBA" id="ARBA00022499"/>
    </source>
</evidence>
<dbReference type="SUPFAM" id="SSF54236">
    <property type="entry name" value="Ubiquitin-like"/>
    <property type="match status" value="1"/>
</dbReference>
<proteinExistence type="inferred from homology"/>
<comment type="subcellular location">
    <subcellularLocation>
        <location evidence="1 12">Preautophagosomal structure membrane</location>
        <topology evidence="1 12">Peripheral membrane protein</topology>
    </subcellularLocation>
</comment>
<gene>
    <name evidence="14" type="ORF">PV11_07670</name>
</gene>
<dbReference type="STRING" id="1016849.A0A0D1YGP5"/>
<evidence type="ECO:0000256" key="12">
    <source>
        <dbReference type="RuleBase" id="RU361201"/>
    </source>
</evidence>
<dbReference type="AlphaFoldDB" id="A0A0D1YGP5"/>
<evidence type="ECO:0000256" key="7">
    <source>
        <dbReference type="ARBA" id="ARBA00022786"/>
    </source>
</evidence>
<keyword evidence="9 12" id="KW-0072">Autophagy</keyword>
<evidence type="ECO:0000313" key="15">
    <source>
        <dbReference type="Proteomes" id="UP000053599"/>
    </source>
</evidence>
<dbReference type="GO" id="GO:0061723">
    <property type="term" value="P:glycophagy"/>
    <property type="evidence" value="ECO:0007669"/>
    <property type="project" value="TreeGrafter"/>
</dbReference>
<dbReference type="Gene3D" id="3.10.20.90">
    <property type="entry name" value="Phosphatidylinositol 3-kinase Catalytic Subunit, Chain A, domain 1"/>
    <property type="match status" value="1"/>
</dbReference>
<feature type="compositionally biased region" description="Low complexity" evidence="13">
    <location>
        <begin position="1"/>
        <end position="14"/>
    </location>
</feature>
<evidence type="ECO:0000256" key="13">
    <source>
        <dbReference type="SAM" id="MobiDB-lite"/>
    </source>
</evidence>
<comment type="subunit">
    <text evidence="3 12">Forms a conjugate with ATG5.</text>
</comment>
<dbReference type="EMBL" id="KN846953">
    <property type="protein sequence ID" value="KIV80149.1"/>
    <property type="molecule type" value="Genomic_DNA"/>
</dbReference>
<dbReference type="GO" id="GO:0034045">
    <property type="term" value="C:phagophore assembly site membrane"/>
    <property type="evidence" value="ECO:0007669"/>
    <property type="project" value="UniProtKB-SubCell"/>
</dbReference>
<dbReference type="GO" id="GO:0034727">
    <property type="term" value="P:piecemeal microautophagy of the nucleus"/>
    <property type="evidence" value="ECO:0007669"/>
    <property type="project" value="TreeGrafter"/>
</dbReference>
<dbReference type="PANTHER" id="PTHR13385">
    <property type="entry name" value="AUTOPHAGY PROTEIN 12"/>
    <property type="match status" value="1"/>
</dbReference>
<feature type="region of interest" description="Disordered" evidence="13">
    <location>
        <begin position="1"/>
        <end position="50"/>
    </location>
</feature>
<dbReference type="GO" id="GO:0019776">
    <property type="term" value="F:Atg8-family ligase activity"/>
    <property type="evidence" value="ECO:0007669"/>
    <property type="project" value="TreeGrafter"/>
</dbReference>
<dbReference type="Pfam" id="PF04110">
    <property type="entry name" value="APG12"/>
    <property type="match status" value="1"/>
</dbReference>
<evidence type="ECO:0000256" key="5">
    <source>
        <dbReference type="ARBA" id="ARBA00022448"/>
    </source>
</evidence>
<protein>
    <recommendedName>
        <fullName evidence="4 12">Ubiquitin-like protein ATG12</fullName>
    </recommendedName>
</protein>
<evidence type="ECO:0000256" key="3">
    <source>
        <dbReference type="ARBA" id="ARBA00011288"/>
    </source>
</evidence>
<reference evidence="14 15" key="1">
    <citation type="submission" date="2015-01" db="EMBL/GenBank/DDBJ databases">
        <title>The Genome Sequence of Exophiala sideris CBS121828.</title>
        <authorList>
            <consortium name="The Broad Institute Genomics Platform"/>
            <person name="Cuomo C."/>
            <person name="de Hoog S."/>
            <person name="Gorbushina A."/>
            <person name="Stielow B."/>
            <person name="Teixiera M."/>
            <person name="Abouelleil A."/>
            <person name="Chapman S.B."/>
            <person name="Priest M."/>
            <person name="Young S.K."/>
            <person name="Wortman J."/>
            <person name="Nusbaum C."/>
            <person name="Birren B."/>
        </authorList>
    </citation>
    <scope>NUCLEOTIDE SEQUENCE [LARGE SCALE GENOMIC DNA]</scope>
    <source>
        <strain evidence="14 15">CBS 121828</strain>
    </source>
</reference>
<dbReference type="GO" id="GO:0000045">
    <property type="term" value="P:autophagosome assembly"/>
    <property type="evidence" value="ECO:0007669"/>
    <property type="project" value="InterPro"/>
</dbReference>
<evidence type="ECO:0000313" key="14">
    <source>
        <dbReference type="EMBL" id="KIV80149.1"/>
    </source>
</evidence>
<dbReference type="CDD" id="cd01612">
    <property type="entry name" value="Ubl_ATG12"/>
    <property type="match status" value="1"/>
</dbReference>
<evidence type="ECO:0000256" key="2">
    <source>
        <dbReference type="ARBA" id="ARBA00007778"/>
    </source>
</evidence>
<dbReference type="GO" id="GO:0000422">
    <property type="term" value="P:autophagy of mitochondrion"/>
    <property type="evidence" value="ECO:0007669"/>
    <property type="project" value="TreeGrafter"/>
</dbReference>
<dbReference type="GO" id="GO:0097352">
    <property type="term" value="P:autophagosome maturation"/>
    <property type="evidence" value="ECO:0007669"/>
    <property type="project" value="TreeGrafter"/>
</dbReference>
<keyword evidence="10 12" id="KW-0472">Membrane</keyword>
<evidence type="ECO:0000256" key="4">
    <source>
        <dbReference type="ARBA" id="ARBA00015875"/>
    </source>
</evidence>
<feature type="compositionally biased region" description="Polar residues" evidence="13">
    <location>
        <begin position="15"/>
        <end position="25"/>
    </location>
</feature>
<name>A0A0D1YGP5_9EURO</name>
<evidence type="ECO:0000256" key="9">
    <source>
        <dbReference type="ARBA" id="ARBA00023006"/>
    </source>
</evidence>
<keyword evidence="6 12" id="KW-1017">Isopeptide bond</keyword>
<dbReference type="InterPro" id="IPR029071">
    <property type="entry name" value="Ubiquitin-like_domsf"/>
</dbReference>
<organism evidence="14 15">
    <name type="scientific">Exophiala sideris</name>
    <dbReference type="NCBI Taxonomy" id="1016849"/>
    <lineage>
        <taxon>Eukaryota</taxon>
        <taxon>Fungi</taxon>
        <taxon>Dikarya</taxon>
        <taxon>Ascomycota</taxon>
        <taxon>Pezizomycotina</taxon>
        <taxon>Eurotiomycetes</taxon>
        <taxon>Chaetothyriomycetidae</taxon>
        <taxon>Chaetothyriales</taxon>
        <taxon>Herpotrichiellaceae</taxon>
        <taxon>Exophiala</taxon>
    </lineage>
</organism>
<accession>A0A0D1YGP5</accession>